<evidence type="ECO:0000256" key="3">
    <source>
        <dbReference type="ARBA" id="ARBA00022737"/>
    </source>
</evidence>
<dbReference type="AlphaFoldDB" id="A0AAD5WC48"/>
<dbReference type="EMBL" id="JAMRDG010000002">
    <property type="protein sequence ID" value="KAJ3685649.1"/>
    <property type="molecule type" value="Genomic_DNA"/>
</dbReference>
<gene>
    <name evidence="11" type="ORF">LUZ61_014813</name>
</gene>
<evidence type="ECO:0000256" key="9">
    <source>
        <dbReference type="PROSITE-ProRule" id="PRU00042"/>
    </source>
</evidence>
<dbReference type="SUPFAM" id="SSF57667">
    <property type="entry name" value="beta-beta-alpha zinc fingers"/>
    <property type="match status" value="1"/>
</dbReference>
<organism evidence="11 12">
    <name type="scientific">Rhynchospora tenuis</name>
    <dbReference type="NCBI Taxonomy" id="198213"/>
    <lineage>
        <taxon>Eukaryota</taxon>
        <taxon>Viridiplantae</taxon>
        <taxon>Streptophyta</taxon>
        <taxon>Embryophyta</taxon>
        <taxon>Tracheophyta</taxon>
        <taxon>Spermatophyta</taxon>
        <taxon>Magnoliopsida</taxon>
        <taxon>Liliopsida</taxon>
        <taxon>Poales</taxon>
        <taxon>Cyperaceae</taxon>
        <taxon>Cyperoideae</taxon>
        <taxon>Rhynchosporeae</taxon>
        <taxon>Rhynchospora</taxon>
    </lineage>
</organism>
<dbReference type="InterPro" id="IPR036236">
    <property type="entry name" value="Znf_C2H2_sf"/>
</dbReference>
<keyword evidence="7" id="KW-0804">Transcription</keyword>
<dbReference type="PROSITE" id="PS50157">
    <property type="entry name" value="ZINC_FINGER_C2H2_2"/>
    <property type="match status" value="2"/>
</dbReference>
<dbReference type="Pfam" id="PF13912">
    <property type="entry name" value="zf-C2H2_6"/>
    <property type="match status" value="2"/>
</dbReference>
<comment type="caution">
    <text evidence="11">The sequence shown here is derived from an EMBL/GenBank/DDBJ whole genome shotgun (WGS) entry which is preliminary data.</text>
</comment>
<dbReference type="PANTHER" id="PTHR26374:SF456">
    <property type="entry name" value="ZINC FINGER PROTEIN ZAT5-LIKE"/>
    <property type="match status" value="1"/>
</dbReference>
<evidence type="ECO:0000256" key="2">
    <source>
        <dbReference type="ARBA" id="ARBA00022723"/>
    </source>
</evidence>
<evidence type="ECO:0000313" key="11">
    <source>
        <dbReference type="EMBL" id="KAJ3685649.1"/>
    </source>
</evidence>
<feature type="domain" description="C2H2-type" evidence="10">
    <location>
        <begin position="56"/>
        <end position="83"/>
    </location>
</feature>
<keyword evidence="6" id="KW-0805">Transcription regulation</keyword>
<keyword evidence="8" id="KW-0539">Nucleus</keyword>
<dbReference type="SMART" id="SM00355">
    <property type="entry name" value="ZnF_C2H2"/>
    <property type="match status" value="2"/>
</dbReference>
<comment type="subcellular location">
    <subcellularLocation>
        <location evidence="1">Nucleus</location>
    </subcellularLocation>
</comment>
<dbReference type="GO" id="GO:0005634">
    <property type="term" value="C:nucleus"/>
    <property type="evidence" value="ECO:0007669"/>
    <property type="project" value="UniProtKB-SubCell"/>
</dbReference>
<protein>
    <recommendedName>
        <fullName evidence="10">C2H2-type domain-containing protein</fullName>
    </recommendedName>
</protein>
<keyword evidence="3" id="KW-0677">Repeat</keyword>
<evidence type="ECO:0000256" key="7">
    <source>
        <dbReference type="ARBA" id="ARBA00023163"/>
    </source>
</evidence>
<evidence type="ECO:0000259" key="10">
    <source>
        <dbReference type="PROSITE" id="PS50157"/>
    </source>
</evidence>
<evidence type="ECO:0000256" key="6">
    <source>
        <dbReference type="ARBA" id="ARBA00023015"/>
    </source>
</evidence>
<keyword evidence="12" id="KW-1185">Reference proteome</keyword>
<keyword evidence="4 9" id="KW-0863">Zinc-finger</keyword>
<dbReference type="PROSITE" id="PS00028">
    <property type="entry name" value="ZINC_FINGER_C2H2_1"/>
    <property type="match status" value="2"/>
</dbReference>
<accession>A0AAD5WC48</accession>
<dbReference type="InterPro" id="IPR013087">
    <property type="entry name" value="Znf_C2H2_type"/>
</dbReference>
<dbReference type="Proteomes" id="UP001210211">
    <property type="component" value="Unassembled WGS sequence"/>
</dbReference>
<evidence type="ECO:0000256" key="8">
    <source>
        <dbReference type="ARBA" id="ARBA00023242"/>
    </source>
</evidence>
<dbReference type="Gene3D" id="3.30.160.60">
    <property type="entry name" value="Classic Zinc Finger"/>
    <property type="match status" value="1"/>
</dbReference>
<dbReference type="GO" id="GO:0008270">
    <property type="term" value="F:zinc ion binding"/>
    <property type="evidence" value="ECO:0007669"/>
    <property type="project" value="UniProtKB-KW"/>
</dbReference>
<dbReference type="PANTHER" id="PTHR26374">
    <property type="entry name" value="ZINC FINGER PROTEIN ZAT5"/>
    <property type="match status" value="1"/>
</dbReference>
<evidence type="ECO:0000256" key="1">
    <source>
        <dbReference type="ARBA" id="ARBA00004123"/>
    </source>
</evidence>
<evidence type="ECO:0000256" key="4">
    <source>
        <dbReference type="ARBA" id="ARBA00022771"/>
    </source>
</evidence>
<evidence type="ECO:0000313" key="12">
    <source>
        <dbReference type="Proteomes" id="UP001210211"/>
    </source>
</evidence>
<reference evidence="11 12" key="1">
    <citation type="journal article" date="2022" name="Cell">
        <title>Repeat-based holocentromeres influence genome architecture and karyotype evolution.</title>
        <authorList>
            <person name="Hofstatter P.G."/>
            <person name="Thangavel G."/>
            <person name="Lux T."/>
            <person name="Neumann P."/>
            <person name="Vondrak T."/>
            <person name="Novak P."/>
            <person name="Zhang M."/>
            <person name="Costa L."/>
            <person name="Castellani M."/>
            <person name="Scott A."/>
            <person name="Toegelov H."/>
            <person name="Fuchs J."/>
            <person name="Mata-Sucre Y."/>
            <person name="Dias Y."/>
            <person name="Vanzela A.L.L."/>
            <person name="Huettel B."/>
            <person name="Almeida C.C.S."/>
            <person name="Simkova H."/>
            <person name="Souza G."/>
            <person name="Pedrosa-Harand A."/>
            <person name="Macas J."/>
            <person name="Mayer K.F.X."/>
            <person name="Houben A."/>
            <person name="Marques A."/>
        </authorList>
    </citation>
    <scope>NUCLEOTIDE SEQUENCE [LARGE SCALE GENOMIC DNA]</scope>
    <source>
        <strain evidence="11">RhyTen1mFocal</strain>
    </source>
</reference>
<keyword evidence="2" id="KW-0479">Metal-binding</keyword>
<proteinExistence type="predicted"/>
<evidence type="ECO:0000256" key="5">
    <source>
        <dbReference type="ARBA" id="ARBA00022833"/>
    </source>
</evidence>
<name>A0AAD5WC48_9POAL</name>
<feature type="domain" description="C2H2-type" evidence="10">
    <location>
        <begin position="11"/>
        <end position="38"/>
    </location>
</feature>
<sequence length="126" mass="14560">MLKKKPVCRVYKCKTCNRQFPTFQALGGHRTSHERIRFPQLQVKHAHKLGSKPKVHVCPICGVVFPMGQALGGHMRRHKPDRSVKRKPMWFDLNSNLPDEDGLELRLGPNFSSREIKLIDFFNLLS</sequence>
<keyword evidence="5" id="KW-0862">Zinc</keyword>